<dbReference type="InterPro" id="IPR035919">
    <property type="entry name" value="EAL_sf"/>
</dbReference>
<dbReference type="PATRIC" id="fig|121290.4.peg.1320"/>
<gene>
    <name evidence="5" type="ORF">APY04_2029</name>
</gene>
<sequence>MASISRRKAVDTATKRPHTDRPDTEPRQIARLRKNFDAQLADLLKRNSELERLNSSMEAAIDHMGRGLSMFDSEQRLLVCNKAYADVYMLPPELTAPGTPFIEILRYHLKQTAGADTSGKGAAEWIQDHIARLQIEGHIEEVQRLADGRVIRVSYRPLAGGGWVDMQEDITAQRRSDEKIEWLARHDTLTEIPNRFHFREHLTKQFTTYDTRKGFALLWLDLDHFKDVNDQLGHLVGDGLLKSVADRLRSCLRAGDIVGRLGGDEFAILQCGADRPELAEALARRVLDRIRLPHEVAGHSLFTDVSIGIALAPTHGQTPEQLLASADLALYQAKSRGRGLHAVFCQQTMGTPASVLSPLRAELEHAVERSELVLHYQPIVDLQKGEVSCCEALMRWKHPTRGMIAPADFIPIAEETKLIVSMGKWALEQACTDALDWPASTKVAVNLSAVQIECGDIYETVTDVLAQTGLPPERLQLEITESVLMRDRARTQEVLRKLHELGVVISLDDFGSCFATLSYLRSFPFRKVKLDRSFVRDIPQHRDCVTIVKSVADLARELEMHSVAEGVETAACLTTVRDAGYSEAQGFYFSPAVRASGVERALRLCAQRFSAATAPTDTQHIPNIYA</sequence>
<dbReference type="InterPro" id="IPR000160">
    <property type="entry name" value="GGDEF_dom"/>
</dbReference>
<dbReference type="Pfam" id="PF00563">
    <property type="entry name" value="EAL"/>
    <property type="match status" value="1"/>
</dbReference>
<reference evidence="5 6" key="1">
    <citation type="submission" date="2015-10" db="EMBL/GenBank/DDBJ databases">
        <title>Transcriptomic analysis of a linuron degrading triple-species bacterial consortium.</title>
        <authorList>
            <person name="Albers P."/>
        </authorList>
    </citation>
    <scope>NUCLEOTIDE SEQUENCE [LARGE SCALE GENOMIC DNA]</scope>
    <source>
        <strain evidence="5 6">WDL6</strain>
    </source>
</reference>
<dbReference type="Pfam" id="PF12860">
    <property type="entry name" value="PAS_7"/>
    <property type="match status" value="1"/>
</dbReference>
<dbReference type="SUPFAM" id="SSF55785">
    <property type="entry name" value="PYP-like sensor domain (PAS domain)"/>
    <property type="match status" value="1"/>
</dbReference>
<dbReference type="PANTHER" id="PTHR44757:SF2">
    <property type="entry name" value="BIOFILM ARCHITECTURE MAINTENANCE PROTEIN MBAA"/>
    <property type="match status" value="1"/>
</dbReference>
<dbReference type="PROSITE" id="PS50887">
    <property type="entry name" value="GGDEF"/>
    <property type="match status" value="1"/>
</dbReference>
<dbReference type="Proteomes" id="UP000059074">
    <property type="component" value="Unassembled WGS sequence"/>
</dbReference>
<dbReference type="PROSITE" id="PS50883">
    <property type="entry name" value="EAL"/>
    <property type="match status" value="1"/>
</dbReference>
<dbReference type="InterPro" id="IPR035965">
    <property type="entry name" value="PAS-like_dom_sf"/>
</dbReference>
<dbReference type="InterPro" id="IPR001633">
    <property type="entry name" value="EAL_dom"/>
</dbReference>
<dbReference type="PANTHER" id="PTHR44757">
    <property type="entry name" value="DIGUANYLATE CYCLASE DGCP"/>
    <property type="match status" value="1"/>
</dbReference>
<dbReference type="CDD" id="cd01949">
    <property type="entry name" value="GGDEF"/>
    <property type="match status" value="1"/>
</dbReference>
<dbReference type="InterPro" id="IPR029787">
    <property type="entry name" value="Nucleotide_cyclase"/>
</dbReference>
<comment type="caution">
    <text evidence="5">The sequence shown here is derived from an EMBL/GenBank/DDBJ whole genome shotgun (WGS) entry which is preliminary data.</text>
</comment>
<feature type="region of interest" description="Disordered" evidence="2">
    <location>
        <begin position="1"/>
        <end position="27"/>
    </location>
</feature>
<dbReference type="CDD" id="cd01948">
    <property type="entry name" value="EAL"/>
    <property type="match status" value="1"/>
</dbReference>
<dbReference type="Pfam" id="PF00990">
    <property type="entry name" value="GGDEF"/>
    <property type="match status" value="1"/>
</dbReference>
<evidence type="ECO:0000259" key="3">
    <source>
        <dbReference type="PROSITE" id="PS50883"/>
    </source>
</evidence>
<dbReference type="Gene3D" id="3.20.20.450">
    <property type="entry name" value="EAL domain"/>
    <property type="match status" value="1"/>
</dbReference>
<dbReference type="STRING" id="121290.APY04_2029"/>
<evidence type="ECO:0000256" key="2">
    <source>
        <dbReference type="SAM" id="MobiDB-lite"/>
    </source>
</evidence>
<dbReference type="FunFam" id="3.30.70.270:FF:000001">
    <property type="entry name" value="Diguanylate cyclase domain protein"/>
    <property type="match status" value="1"/>
</dbReference>
<keyword evidence="1" id="KW-0175">Coiled coil</keyword>
<dbReference type="SUPFAM" id="SSF141868">
    <property type="entry name" value="EAL domain-like"/>
    <property type="match status" value="1"/>
</dbReference>
<feature type="domain" description="GGDEF" evidence="4">
    <location>
        <begin position="213"/>
        <end position="346"/>
    </location>
</feature>
<dbReference type="Gene3D" id="3.30.70.270">
    <property type="match status" value="1"/>
</dbReference>
<dbReference type="EMBL" id="LMTR01000066">
    <property type="protein sequence ID" value="KWT67042.1"/>
    <property type="molecule type" value="Genomic_DNA"/>
</dbReference>
<evidence type="ECO:0000256" key="1">
    <source>
        <dbReference type="SAM" id="Coils"/>
    </source>
</evidence>
<evidence type="ECO:0000259" key="4">
    <source>
        <dbReference type="PROSITE" id="PS50887"/>
    </source>
</evidence>
<proteinExistence type="predicted"/>
<organism evidence="5 6">
    <name type="scientific">Hyphomicrobium sulfonivorans</name>
    <dbReference type="NCBI Taxonomy" id="121290"/>
    <lineage>
        <taxon>Bacteria</taxon>
        <taxon>Pseudomonadati</taxon>
        <taxon>Pseudomonadota</taxon>
        <taxon>Alphaproteobacteria</taxon>
        <taxon>Hyphomicrobiales</taxon>
        <taxon>Hyphomicrobiaceae</taxon>
        <taxon>Hyphomicrobium</taxon>
    </lineage>
</organism>
<dbReference type="SMART" id="SM00267">
    <property type="entry name" value="GGDEF"/>
    <property type="match status" value="1"/>
</dbReference>
<dbReference type="Gene3D" id="3.30.450.20">
    <property type="entry name" value="PAS domain"/>
    <property type="match status" value="1"/>
</dbReference>
<feature type="compositionally biased region" description="Basic and acidic residues" evidence="2">
    <location>
        <begin position="8"/>
        <end position="27"/>
    </location>
</feature>
<evidence type="ECO:0000313" key="5">
    <source>
        <dbReference type="EMBL" id="KWT67042.1"/>
    </source>
</evidence>
<name>A0A109BE62_HYPSL</name>
<dbReference type="SMART" id="SM00052">
    <property type="entry name" value="EAL"/>
    <property type="match status" value="1"/>
</dbReference>
<feature type="coiled-coil region" evidence="1">
    <location>
        <begin position="33"/>
        <end position="60"/>
    </location>
</feature>
<dbReference type="AlphaFoldDB" id="A0A109BE62"/>
<feature type="domain" description="EAL" evidence="3">
    <location>
        <begin position="356"/>
        <end position="606"/>
    </location>
</feature>
<protein>
    <submittedName>
        <fullName evidence="5">Diguanylate cyclase/phosphodiesterase (GGDEF &amp; EAL domains) with PAS/PAC sensor(S)</fullName>
    </submittedName>
</protein>
<evidence type="ECO:0000313" key="6">
    <source>
        <dbReference type="Proteomes" id="UP000059074"/>
    </source>
</evidence>
<dbReference type="NCBIfam" id="TIGR00254">
    <property type="entry name" value="GGDEF"/>
    <property type="match status" value="1"/>
</dbReference>
<accession>A0A109BE62</accession>
<dbReference type="GO" id="GO:0003824">
    <property type="term" value="F:catalytic activity"/>
    <property type="evidence" value="ECO:0007669"/>
    <property type="project" value="UniProtKB-ARBA"/>
</dbReference>
<dbReference type="SUPFAM" id="SSF55073">
    <property type="entry name" value="Nucleotide cyclase"/>
    <property type="match status" value="1"/>
</dbReference>
<dbReference type="InterPro" id="IPR052155">
    <property type="entry name" value="Biofilm_reg_signaling"/>
</dbReference>
<dbReference type="InterPro" id="IPR043128">
    <property type="entry name" value="Rev_trsase/Diguanyl_cyclase"/>
</dbReference>
<keyword evidence="6" id="KW-1185">Reference proteome</keyword>